<feature type="domain" description="AAA" evidence="1">
    <location>
        <begin position="8"/>
        <end position="174"/>
    </location>
</feature>
<gene>
    <name evidence="2" type="ORF">ELX58_03630</name>
</gene>
<accession>A0A4P6ZLF5</accession>
<dbReference type="RefSeq" id="WP_133441803.1">
    <property type="nucleotide sequence ID" value="NZ_CP034726.1"/>
</dbReference>
<proteinExistence type="predicted"/>
<evidence type="ECO:0000313" key="3">
    <source>
        <dbReference type="Proteomes" id="UP000294321"/>
    </source>
</evidence>
<dbReference type="Proteomes" id="UP000294321">
    <property type="component" value="Chromosome"/>
</dbReference>
<dbReference type="SUPFAM" id="SSF52540">
    <property type="entry name" value="P-loop containing nucleoside triphosphate hydrolases"/>
    <property type="match status" value="1"/>
</dbReference>
<organism evidence="2 3">
    <name type="scientific">Acetilactobacillus jinshanensis</name>
    <dbReference type="NCBI Taxonomy" id="1720083"/>
    <lineage>
        <taxon>Bacteria</taxon>
        <taxon>Bacillati</taxon>
        <taxon>Bacillota</taxon>
        <taxon>Bacilli</taxon>
        <taxon>Lactobacillales</taxon>
        <taxon>Lactobacillaceae</taxon>
        <taxon>Acetilactobacillus</taxon>
    </lineage>
</organism>
<dbReference type="InterPro" id="IPR025669">
    <property type="entry name" value="AAA_dom"/>
</dbReference>
<dbReference type="CDD" id="cd02042">
    <property type="entry name" value="ParAB_family"/>
    <property type="match status" value="1"/>
</dbReference>
<dbReference type="AlphaFoldDB" id="A0A4P6ZLF5"/>
<keyword evidence="3" id="KW-1185">Reference proteome</keyword>
<dbReference type="PANTHER" id="PTHR13696:SF99">
    <property type="entry name" value="COBYRINIC ACID AC-DIAMIDE SYNTHASE"/>
    <property type="match status" value="1"/>
</dbReference>
<dbReference type="InterPro" id="IPR027417">
    <property type="entry name" value="P-loop_NTPase"/>
</dbReference>
<dbReference type="PANTHER" id="PTHR13696">
    <property type="entry name" value="P-LOOP CONTAINING NUCLEOSIDE TRIPHOSPHATE HYDROLASE"/>
    <property type="match status" value="1"/>
</dbReference>
<dbReference type="Pfam" id="PF13614">
    <property type="entry name" value="AAA_31"/>
    <property type="match status" value="1"/>
</dbReference>
<protein>
    <submittedName>
        <fullName evidence="2">ParA family protein</fullName>
    </submittedName>
</protein>
<evidence type="ECO:0000259" key="1">
    <source>
        <dbReference type="Pfam" id="PF13614"/>
    </source>
</evidence>
<name>A0A4P6ZLF5_9LACO</name>
<dbReference type="InterPro" id="IPR050678">
    <property type="entry name" value="DNA_Partitioning_ATPase"/>
</dbReference>
<dbReference type="Gene3D" id="3.40.50.300">
    <property type="entry name" value="P-loop containing nucleotide triphosphate hydrolases"/>
    <property type="match status" value="1"/>
</dbReference>
<reference evidence="3" key="1">
    <citation type="submission" date="2018-12" db="EMBL/GenBank/DDBJ databases">
        <title>A new species of lactobacillus.</title>
        <authorList>
            <person name="Jian Y."/>
            <person name="Xin L."/>
            <person name="Hong Z.J."/>
            <person name="Ming L.Z."/>
            <person name="Hong X.Z."/>
        </authorList>
    </citation>
    <scope>NUCLEOTIDE SEQUENCE [LARGE SCALE GENOMIC DNA]</scope>
    <source>
        <strain evidence="3">HSLZ-75</strain>
    </source>
</reference>
<evidence type="ECO:0000313" key="2">
    <source>
        <dbReference type="EMBL" id="QBP18242.1"/>
    </source>
</evidence>
<sequence length="261" mass="30017">MGKTLLHSAFKGGCGKTAITVITAYLLRHMGKRVLLIDLDPQANSSEIMSYTYNNHQKPAVSLYNGLLHFDLTHSIVHLDPKMDIIPSDWSLSLWPEKIEKYNMHDRNLILKHVLAPLKPKYDFILIDVPPTLSAFTNNALLASDYVSLVLQTQRQSYTSVLKTAQYMYQLKQSYPKEAKYSLLGVILYLVKKHAKTDREISNEAKKSFGSAVYKHPIWQQERIKVFGDEGIHNKDYWDRRALKMYRGTVNEELSRMKGAK</sequence>
<dbReference type="OrthoDB" id="9815116at2"/>
<dbReference type="KEGG" id="lji:ELX58_03630"/>
<dbReference type="EMBL" id="CP034726">
    <property type="protein sequence ID" value="QBP18242.1"/>
    <property type="molecule type" value="Genomic_DNA"/>
</dbReference>